<comment type="caution">
    <text evidence="2">The sequence shown here is derived from an EMBL/GenBank/DDBJ whole genome shotgun (WGS) entry which is preliminary data.</text>
</comment>
<reference evidence="3" key="1">
    <citation type="journal article" date="2019" name="Int. J. Syst. Evol. Microbiol.">
        <title>The Global Catalogue of Microorganisms (GCM) 10K type strain sequencing project: providing services to taxonomists for standard genome sequencing and annotation.</title>
        <authorList>
            <consortium name="The Broad Institute Genomics Platform"/>
            <consortium name="The Broad Institute Genome Sequencing Center for Infectious Disease"/>
            <person name="Wu L."/>
            <person name="Ma J."/>
        </authorList>
    </citation>
    <scope>NUCLEOTIDE SEQUENCE [LARGE SCALE GENOMIC DNA]</scope>
    <source>
        <strain evidence="3">CECT 8010</strain>
    </source>
</reference>
<gene>
    <name evidence="2" type="ORF">ACFOW1_05205</name>
</gene>
<feature type="transmembrane region" description="Helical" evidence="1">
    <location>
        <begin position="346"/>
        <end position="363"/>
    </location>
</feature>
<evidence type="ECO:0000313" key="3">
    <source>
        <dbReference type="Proteomes" id="UP001595906"/>
    </source>
</evidence>
<sequence length="545" mass="62708">MKKIAEKYINGVLALALLMYYLIMSWILHRTGYEHSENLFIAEKLKVLFESDEGNLLTLGTTFPSLVFLSSLIFTPFGYLFAPILASIAITTALFYIIINDFKHSSKIPAIVYVPVITLLFFLHPGLIYAAISGRGVAAILICFYLVFRSLFRYYQTQTTFYLSMASIYLSCLIFCDYNFLWLLLAFFPFIVLVSLEGLKINKEQPAILQYFQSVNNVSQRRKLANRTVAIYIIIFLLPFGAIFLFQVLNQTHAGNSTYFLTSQYANWHVIGNVPIGEVISNGNAKNVTRQSQLIFQAYVLLLNPLLILAFFYYRGKLYELLTLLAPFILISILVINLQYNFTIEYYLIFLILGLLGLTIYGGRKYSKKVTWFLVFSVALLNVFTGIYYFKNTDDAEESTFYMSIKDYKNWLGTKTINEEFEIAAYVSSIATKENKVLIDDAAAFKVIAHLKDLNGVVLPLNKNFLTLVENPIAGTRFVLIAKNNNVLKTFSVLNAYNFKQMLLQEKFSPEIMFETEHWAVYRIFNYNRYIQEDALNDERLKQSK</sequence>
<feature type="transmembrane region" description="Helical" evidence="1">
    <location>
        <begin position="12"/>
        <end position="29"/>
    </location>
</feature>
<evidence type="ECO:0000313" key="2">
    <source>
        <dbReference type="EMBL" id="MFC4231277.1"/>
    </source>
</evidence>
<keyword evidence="1" id="KW-0812">Transmembrane</keyword>
<keyword evidence="1" id="KW-0472">Membrane</keyword>
<feature type="transmembrane region" description="Helical" evidence="1">
    <location>
        <begin position="321"/>
        <end position="340"/>
    </location>
</feature>
<protein>
    <recommendedName>
        <fullName evidence="4">Dolichyl-phosphate-mannose-protein mannosyltransferase</fullName>
    </recommendedName>
</protein>
<keyword evidence="1" id="KW-1133">Transmembrane helix</keyword>
<feature type="transmembrane region" description="Helical" evidence="1">
    <location>
        <begin position="294"/>
        <end position="314"/>
    </location>
</feature>
<evidence type="ECO:0000256" key="1">
    <source>
        <dbReference type="SAM" id="Phobius"/>
    </source>
</evidence>
<feature type="transmembrane region" description="Helical" evidence="1">
    <location>
        <begin position="110"/>
        <end position="130"/>
    </location>
</feature>
<feature type="transmembrane region" description="Helical" evidence="1">
    <location>
        <begin position="159"/>
        <end position="176"/>
    </location>
</feature>
<feature type="transmembrane region" description="Helical" evidence="1">
    <location>
        <begin position="229"/>
        <end position="249"/>
    </location>
</feature>
<feature type="transmembrane region" description="Helical" evidence="1">
    <location>
        <begin position="77"/>
        <end position="98"/>
    </location>
</feature>
<dbReference type="Proteomes" id="UP001595906">
    <property type="component" value="Unassembled WGS sequence"/>
</dbReference>
<dbReference type="RefSeq" id="WP_379012665.1">
    <property type="nucleotide sequence ID" value="NZ_JBHSDC010000003.1"/>
</dbReference>
<feature type="transmembrane region" description="Helical" evidence="1">
    <location>
        <begin position="136"/>
        <end position="152"/>
    </location>
</feature>
<dbReference type="EMBL" id="JBHSDC010000003">
    <property type="protein sequence ID" value="MFC4231277.1"/>
    <property type="molecule type" value="Genomic_DNA"/>
</dbReference>
<evidence type="ECO:0008006" key="4">
    <source>
        <dbReference type="Google" id="ProtNLM"/>
    </source>
</evidence>
<feature type="transmembrane region" description="Helical" evidence="1">
    <location>
        <begin position="182"/>
        <end position="199"/>
    </location>
</feature>
<proteinExistence type="predicted"/>
<organism evidence="2 3">
    <name type="scientific">Parasediminibacterium paludis</name>
    <dbReference type="NCBI Taxonomy" id="908966"/>
    <lineage>
        <taxon>Bacteria</taxon>
        <taxon>Pseudomonadati</taxon>
        <taxon>Bacteroidota</taxon>
        <taxon>Chitinophagia</taxon>
        <taxon>Chitinophagales</taxon>
        <taxon>Chitinophagaceae</taxon>
        <taxon>Parasediminibacterium</taxon>
    </lineage>
</organism>
<accession>A0ABV8PWG4</accession>
<feature type="transmembrane region" description="Helical" evidence="1">
    <location>
        <begin position="370"/>
        <end position="390"/>
    </location>
</feature>
<name>A0ABV8PWG4_9BACT</name>
<keyword evidence="3" id="KW-1185">Reference proteome</keyword>